<dbReference type="SUPFAM" id="SSF56176">
    <property type="entry name" value="FAD-binding/transporter-associated domain-like"/>
    <property type="match status" value="1"/>
</dbReference>
<dbReference type="GO" id="GO:0016491">
    <property type="term" value="F:oxidoreductase activity"/>
    <property type="evidence" value="ECO:0007669"/>
    <property type="project" value="UniProtKB-KW"/>
</dbReference>
<dbReference type="InterPro" id="IPR036318">
    <property type="entry name" value="FAD-bd_PCMH-like_sf"/>
</dbReference>
<dbReference type="Gene3D" id="3.30.465.10">
    <property type="match status" value="1"/>
</dbReference>
<dbReference type="Gene3D" id="3.30.390.50">
    <property type="entry name" value="CO dehydrogenase flavoprotein, C-terminal domain"/>
    <property type="match status" value="1"/>
</dbReference>
<organism evidence="4 5">
    <name type="scientific">Hominifimenecus microfluidus</name>
    <dbReference type="NCBI Taxonomy" id="2885348"/>
    <lineage>
        <taxon>Bacteria</taxon>
        <taxon>Bacillati</taxon>
        <taxon>Bacillota</taxon>
        <taxon>Clostridia</taxon>
        <taxon>Lachnospirales</taxon>
        <taxon>Lachnospiraceae</taxon>
        <taxon>Hominifimenecus</taxon>
    </lineage>
</organism>
<dbReference type="Pfam" id="PF00941">
    <property type="entry name" value="FAD_binding_5"/>
    <property type="match status" value="1"/>
</dbReference>
<dbReference type="PANTHER" id="PTHR42659:SF9">
    <property type="entry name" value="XANTHINE DEHYDROGENASE FAD-BINDING SUBUNIT XDHB-RELATED"/>
    <property type="match status" value="1"/>
</dbReference>
<proteinExistence type="predicted"/>
<evidence type="ECO:0000259" key="3">
    <source>
        <dbReference type="PROSITE" id="PS51387"/>
    </source>
</evidence>
<keyword evidence="5" id="KW-1185">Reference proteome</keyword>
<evidence type="ECO:0000256" key="1">
    <source>
        <dbReference type="ARBA" id="ARBA00022630"/>
    </source>
</evidence>
<dbReference type="InterPro" id="IPR051312">
    <property type="entry name" value="Diverse_Substr_Oxidored"/>
</dbReference>
<keyword evidence="2" id="KW-0560">Oxidoreductase</keyword>
<feature type="domain" description="FAD-binding PCMH-type" evidence="3">
    <location>
        <begin position="1"/>
        <end position="162"/>
    </location>
</feature>
<comment type="caution">
    <text evidence="4">The sequence shown here is derived from an EMBL/GenBank/DDBJ whole genome shotgun (WGS) entry which is preliminary data.</text>
</comment>
<dbReference type="InterPro" id="IPR016169">
    <property type="entry name" value="FAD-bd_PCMH_sub2"/>
</dbReference>
<dbReference type="Pfam" id="PF03450">
    <property type="entry name" value="CO_deh_flav_C"/>
    <property type="match status" value="1"/>
</dbReference>
<reference evidence="4" key="1">
    <citation type="submission" date="2021-10" db="EMBL/GenBank/DDBJ databases">
        <title>Anaerobic single-cell dispensing facilitates the cultivation of human gut bacteria.</title>
        <authorList>
            <person name="Afrizal A."/>
        </authorList>
    </citation>
    <scope>NUCLEOTIDE SEQUENCE</scope>
    <source>
        <strain evidence="4">CLA-AA-H215</strain>
    </source>
</reference>
<evidence type="ECO:0000313" key="4">
    <source>
        <dbReference type="EMBL" id="MCC2231161.1"/>
    </source>
</evidence>
<dbReference type="InterPro" id="IPR036683">
    <property type="entry name" value="CO_DH_flav_C_dom_sf"/>
</dbReference>
<dbReference type="AlphaFoldDB" id="A0AAE3JGV4"/>
<dbReference type="PROSITE" id="PS51387">
    <property type="entry name" value="FAD_PCMH"/>
    <property type="match status" value="1"/>
</dbReference>
<dbReference type="InterPro" id="IPR016166">
    <property type="entry name" value="FAD-bd_PCMH"/>
</dbReference>
<dbReference type="Proteomes" id="UP001198182">
    <property type="component" value="Unassembled WGS sequence"/>
</dbReference>
<dbReference type="RefSeq" id="WP_308453683.1">
    <property type="nucleotide sequence ID" value="NZ_JAJEQR010000023.1"/>
</dbReference>
<dbReference type="InterPro" id="IPR002346">
    <property type="entry name" value="Mopterin_DH_FAD-bd"/>
</dbReference>
<accession>A0AAE3JGV4</accession>
<dbReference type="PANTHER" id="PTHR42659">
    <property type="entry name" value="XANTHINE DEHYDROGENASE SUBUNIT C-RELATED"/>
    <property type="match status" value="1"/>
</dbReference>
<keyword evidence="1" id="KW-0285">Flavoprotein</keyword>
<evidence type="ECO:0000313" key="5">
    <source>
        <dbReference type="Proteomes" id="UP001198182"/>
    </source>
</evidence>
<dbReference type="GO" id="GO:0071949">
    <property type="term" value="F:FAD binding"/>
    <property type="evidence" value="ECO:0007669"/>
    <property type="project" value="InterPro"/>
</dbReference>
<evidence type="ECO:0000256" key="2">
    <source>
        <dbReference type="ARBA" id="ARBA00023002"/>
    </source>
</evidence>
<sequence>MLTIQNYVRAESLEQAYELNQKKSARIIGGMLWLKMTHIRVQNAIDLSGLGLDTIEETPDMYRIGCMTTLRSLELHPGLNAFTHGAIRESVCHIVGVQFRNLATVGGSIYGRYGFSDVLTIFQALNASVELFAAGIIPLEEYAKMAPDRDILIRILVPKTTVNSTYLSVRKTKTDFPVLTCAAAQTPKDFTLSIGARPGRAVVIREPHFGSAGTFSEEDVRAFANDVSQNITTGSNMRAQAAYRTHLAEVLTRRSLLTLKGGSL</sequence>
<dbReference type="SMART" id="SM01092">
    <property type="entry name" value="CO_deh_flav_C"/>
    <property type="match status" value="1"/>
</dbReference>
<dbReference type="InterPro" id="IPR005107">
    <property type="entry name" value="CO_DH_flav_C"/>
</dbReference>
<protein>
    <submittedName>
        <fullName evidence="4">FAD binding domain-containing protein</fullName>
    </submittedName>
</protein>
<dbReference type="SUPFAM" id="SSF55447">
    <property type="entry name" value="CO dehydrogenase flavoprotein C-terminal domain-like"/>
    <property type="match status" value="1"/>
</dbReference>
<dbReference type="EMBL" id="JAJEQR010000023">
    <property type="protein sequence ID" value="MCC2231161.1"/>
    <property type="molecule type" value="Genomic_DNA"/>
</dbReference>
<gene>
    <name evidence="4" type="ORF">LKD81_09175</name>
</gene>
<name>A0AAE3JGV4_9FIRM</name>